<dbReference type="WBParaSite" id="ALUE_0000555601-mRNA-1">
    <property type="protein sequence ID" value="ALUE_0000555601-mRNA-1"/>
    <property type="gene ID" value="ALUE_0000555601"/>
</dbReference>
<organism evidence="2 3">
    <name type="scientific">Ascaris lumbricoides</name>
    <name type="common">Giant roundworm</name>
    <dbReference type="NCBI Taxonomy" id="6252"/>
    <lineage>
        <taxon>Eukaryota</taxon>
        <taxon>Metazoa</taxon>
        <taxon>Ecdysozoa</taxon>
        <taxon>Nematoda</taxon>
        <taxon>Chromadorea</taxon>
        <taxon>Rhabditida</taxon>
        <taxon>Spirurina</taxon>
        <taxon>Ascaridomorpha</taxon>
        <taxon>Ascaridoidea</taxon>
        <taxon>Ascarididae</taxon>
        <taxon>Ascaris</taxon>
    </lineage>
</organism>
<sequence>MNVRIVVAVLLWNEAASATPEVHGSSTLTLRPSGAIALRHYSVADSSDSILMEANDAANPTTHKTTLNPTQYCLAPAL</sequence>
<feature type="chain" id="PRO_5005656356" evidence="1">
    <location>
        <begin position="19"/>
        <end position="78"/>
    </location>
</feature>
<accession>A0A0M3HSR4</accession>
<evidence type="ECO:0000313" key="3">
    <source>
        <dbReference type="WBParaSite" id="ALUE_0000555601-mRNA-1"/>
    </source>
</evidence>
<keyword evidence="1" id="KW-0732">Signal</keyword>
<protein>
    <submittedName>
        <fullName evidence="3">Secreted protein</fullName>
    </submittedName>
</protein>
<keyword evidence="2" id="KW-1185">Reference proteome</keyword>
<reference evidence="3" key="1">
    <citation type="submission" date="2017-02" db="UniProtKB">
        <authorList>
            <consortium name="WormBaseParasite"/>
        </authorList>
    </citation>
    <scope>IDENTIFICATION</scope>
</reference>
<evidence type="ECO:0000256" key="1">
    <source>
        <dbReference type="SAM" id="SignalP"/>
    </source>
</evidence>
<dbReference type="Proteomes" id="UP000036681">
    <property type="component" value="Unplaced"/>
</dbReference>
<feature type="signal peptide" evidence="1">
    <location>
        <begin position="1"/>
        <end position="18"/>
    </location>
</feature>
<dbReference type="AlphaFoldDB" id="A0A0M3HSR4"/>
<proteinExistence type="predicted"/>
<evidence type="ECO:0000313" key="2">
    <source>
        <dbReference type="Proteomes" id="UP000036681"/>
    </source>
</evidence>
<name>A0A0M3HSR4_ASCLU</name>